<reference evidence="1" key="1">
    <citation type="journal article" date="2020" name="Nat. Commun.">
        <title>Large-scale genome sequencing of mycorrhizal fungi provides insights into the early evolution of symbiotic traits.</title>
        <authorList>
            <person name="Miyauchi S."/>
            <person name="Kiss E."/>
            <person name="Kuo A."/>
            <person name="Drula E."/>
            <person name="Kohler A."/>
            <person name="Sanchez-Garcia M."/>
            <person name="Morin E."/>
            <person name="Andreopoulos B."/>
            <person name="Barry K.W."/>
            <person name="Bonito G."/>
            <person name="Buee M."/>
            <person name="Carver A."/>
            <person name="Chen C."/>
            <person name="Cichocki N."/>
            <person name="Clum A."/>
            <person name="Culley D."/>
            <person name="Crous P.W."/>
            <person name="Fauchery L."/>
            <person name="Girlanda M."/>
            <person name="Hayes R.D."/>
            <person name="Keri Z."/>
            <person name="LaButti K."/>
            <person name="Lipzen A."/>
            <person name="Lombard V."/>
            <person name="Magnuson J."/>
            <person name="Maillard F."/>
            <person name="Murat C."/>
            <person name="Nolan M."/>
            <person name="Ohm R.A."/>
            <person name="Pangilinan J."/>
            <person name="Pereira M.F."/>
            <person name="Perotto S."/>
            <person name="Peter M."/>
            <person name="Pfister S."/>
            <person name="Riley R."/>
            <person name="Sitrit Y."/>
            <person name="Stielow J.B."/>
            <person name="Szollosi G."/>
            <person name="Zifcakova L."/>
            <person name="Stursova M."/>
            <person name="Spatafora J.W."/>
            <person name="Tedersoo L."/>
            <person name="Vaario L.M."/>
            <person name="Yamada A."/>
            <person name="Yan M."/>
            <person name="Wang P."/>
            <person name="Xu J."/>
            <person name="Bruns T."/>
            <person name="Baldrian P."/>
            <person name="Vilgalys R."/>
            <person name="Dunand C."/>
            <person name="Henrissat B."/>
            <person name="Grigoriev I.V."/>
            <person name="Hibbett D."/>
            <person name="Nagy L.G."/>
            <person name="Martin F.M."/>
        </authorList>
    </citation>
    <scope>NUCLEOTIDE SEQUENCE</scope>
    <source>
        <strain evidence="1">UH-Tt-Lm1</strain>
    </source>
</reference>
<proteinExistence type="predicted"/>
<dbReference type="Proteomes" id="UP000736335">
    <property type="component" value="Unassembled WGS sequence"/>
</dbReference>
<comment type="caution">
    <text evidence="1">The sequence shown here is derived from an EMBL/GenBank/DDBJ whole genome shotgun (WGS) entry which is preliminary data.</text>
</comment>
<reference evidence="1" key="2">
    <citation type="submission" date="2020-11" db="EMBL/GenBank/DDBJ databases">
        <authorList>
            <consortium name="DOE Joint Genome Institute"/>
            <person name="Kuo A."/>
            <person name="Miyauchi S."/>
            <person name="Kiss E."/>
            <person name="Drula E."/>
            <person name="Kohler A."/>
            <person name="Sanchez-Garcia M."/>
            <person name="Andreopoulos B."/>
            <person name="Barry K.W."/>
            <person name="Bonito G."/>
            <person name="Buee M."/>
            <person name="Carver A."/>
            <person name="Chen C."/>
            <person name="Cichocki N."/>
            <person name="Clum A."/>
            <person name="Culley D."/>
            <person name="Crous P.W."/>
            <person name="Fauchery L."/>
            <person name="Girlanda M."/>
            <person name="Hayes R."/>
            <person name="Keri Z."/>
            <person name="Labutti K."/>
            <person name="Lipzen A."/>
            <person name="Lombard V."/>
            <person name="Magnuson J."/>
            <person name="Maillard F."/>
            <person name="Morin E."/>
            <person name="Murat C."/>
            <person name="Nolan M."/>
            <person name="Ohm R."/>
            <person name="Pangilinan J."/>
            <person name="Pereira M."/>
            <person name="Perotto S."/>
            <person name="Peter M."/>
            <person name="Riley R."/>
            <person name="Sitrit Y."/>
            <person name="Stielow B."/>
            <person name="Szollosi G."/>
            <person name="Zifcakova L."/>
            <person name="Stursova M."/>
            <person name="Spatafora J.W."/>
            <person name="Tedersoo L."/>
            <person name="Vaario L.-M."/>
            <person name="Yamada A."/>
            <person name="Yan M."/>
            <person name="Wang P."/>
            <person name="Xu J."/>
            <person name="Bruns T."/>
            <person name="Baldrian P."/>
            <person name="Vilgalys R."/>
            <person name="Henrissat B."/>
            <person name="Grigoriev I.V."/>
            <person name="Hibbett D."/>
            <person name="Nagy L.G."/>
            <person name="Martin F.M."/>
        </authorList>
    </citation>
    <scope>NUCLEOTIDE SEQUENCE</scope>
    <source>
        <strain evidence="1">UH-Tt-Lm1</strain>
    </source>
</reference>
<sequence length="143" mass="16131">MSFLIATLSIHTTRDRWFDSNKMPDNVGTLLTVSQMSPHKKPTAPFQDSKKVQAHLESQQATNPNRRLQKEDVKLGIGVLRAGRVSTLFSSATYCLWVVLREFHGSGLTVEMKFIITNYYSCKREDASYRASLLAAGIHNRTV</sequence>
<gene>
    <name evidence="1" type="ORF">BJ322DRAFT_1109573</name>
</gene>
<dbReference type="AlphaFoldDB" id="A0A9P6HDB0"/>
<evidence type="ECO:0000313" key="2">
    <source>
        <dbReference type="Proteomes" id="UP000736335"/>
    </source>
</evidence>
<accession>A0A9P6HDB0</accession>
<organism evidence="1 2">
    <name type="scientific">Thelephora terrestris</name>
    <dbReference type="NCBI Taxonomy" id="56493"/>
    <lineage>
        <taxon>Eukaryota</taxon>
        <taxon>Fungi</taxon>
        <taxon>Dikarya</taxon>
        <taxon>Basidiomycota</taxon>
        <taxon>Agaricomycotina</taxon>
        <taxon>Agaricomycetes</taxon>
        <taxon>Thelephorales</taxon>
        <taxon>Thelephoraceae</taxon>
        <taxon>Thelephora</taxon>
    </lineage>
</organism>
<keyword evidence="2" id="KW-1185">Reference proteome</keyword>
<dbReference type="EMBL" id="WIUZ02000009">
    <property type="protein sequence ID" value="KAF9783725.1"/>
    <property type="molecule type" value="Genomic_DNA"/>
</dbReference>
<name>A0A9P6HDB0_9AGAM</name>
<evidence type="ECO:0000313" key="1">
    <source>
        <dbReference type="EMBL" id="KAF9783725.1"/>
    </source>
</evidence>
<protein>
    <submittedName>
        <fullName evidence="1">Uncharacterized protein</fullName>
    </submittedName>
</protein>